<dbReference type="InterPro" id="IPR003661">
    <property type="entry name" value="HisK_dim/P_dom"/>
</dbReference>
<dbReference type="PROSITE" id="PS50885">
    <property type="entry name" value="HAMP"/>
    <property type="match status" value="1"/>
</dbReference>
<dbReference type="SUPFAM" id="SSF55874">
    <property type="entry name" value="ATPase domain of HSP90 chaperone/DNA topoisomerase II/histidine kinase"/>
    <property type="match status" value="1"/>
</dbReference>
<dbReference type="Gene3D" id="1.10.287.130">
    <property type="match status" value="1"/>
</dbReference>
<dbReference type="PANTHER" id="PTHR44936">
    <property type="entry name" value="SENSOR PROTEIN CREC"/>
    <property type="match status" value="1"/>
</dbReference>
<gene>
    <name evidence="13" type="ORF">ACFQNJ_11800</name>
</gene>
<feature type="domain" description="HAMP" evidence="12">
    <location>
        <begin position="173"/>
        <end position="225"/>
    </location>
</feature>
<keyword evidence="10" id="KW-1133">Transmembrane helix</keyword>
<dbReference type="InterPro" id="IPR003660">
    <property type="entry name" value="HAMP_dom"/>
</dbReference>
<dbReference type="SUPFAM" id="SSF47384">
    <property type="entry name" value="Homodimeric domain of signal transducing histidine kinase"/>
    <property type="match status" value="1"/>
</dbReference>
<evidence type="ECO:0000256" key="2">
    <source>
        <dbReference type="ARBA" id="ARBA00004651"/>
    </source>
</evidence>
<dbReference type="EC" id="2.7.13.3" evidence="3"/>
<keyword evidence="9 13" id="KW-0067">ATP-binding</keyword>
<dbReference type="InterPro" id="IPR050980">
    <property type="entry name" value="2C_sensor_his_kinase"/>
</dbReference>
<dbReference type="Pfam" id="PF00512">
    <property type="entry name" value="HisKA"/>
    <property type="match status" value="1"/>
</dbReference>
<keyword evidence="5" id="KW-0597">Phosphoprotein</keyword>
<sequence>MRRTTSLAGQHARWLMGGFVLMQLALTVIFVFMLVLPLAQRAADDLAGLAVLSAQTWAELPPQTRPAFERELREQHRLEIRPSQPYDMQDELHPPFVWLYEAAINRRLATPTHLMRQQRGDEVWYWVNIPTGTHPLSVGWPESRNQTHPFAALSIGWLLSIGLSWWLARWLAYRVVKPLAQLNEAMSAVGEGQVPALLSEDGPQELGTVSRRFNAMARQVQELVRARTALVAGVSHDLRTPLTKMRLTLELMRAAPDPLHIERMDREVTRMNRLIGQVLDLARGLQKEPVQTVHVPTLLTVIADDWRDSSMAFSYASPEVEIPVARQAIERALGNLLENARRYAPDGPVELVFESDGQVGCFGVLDRGPGIPAKEIERMKQPFERMEPSRSPLTGGTGLGLAIVHALADANGWQVRMLPREGGGLGVWIDVPLVS</sequence>
<feature type="domain" description="Histidine kinase" evidence="11">
    <location>
        <begin position="233"/>
        <end position="435"/>
    </location>
</feature>
<evidence type="ECO:0000256" key="10">
    <source>
        <dbReference type="SAM" id="Phobius"/>
    </source>
</evidence>
<accession>A0ABW2RAQ2</accession>
<evidence type="ECO:0000313" key="14">
    <source>
        <dbReference type="Proteomes" id="UP001596495"/>
    </source>
</evidence>
<evidence type="ECO:0000256" key="4">
    <source>
        <dbReference type="ARBA" id="ARBA00022475"/>
    </source>
</evidence>
<dbReference type="PANTHER" id="PTHR44936:SF10">
    <property type="entry name" value="SENSOR PROTEIN RSTB"/>
    <property type="match status" value="1"/>
</dbReference>
<comment type="catalytic activity">
    <reaction evidence="1">
        <text>ATP + protein L-histidine = ADP + protein N-phospho-L-histidine.</text>
        <dbReference type="EC" id="2.7.13.3"/>
    </reaction>
</comment>
<reference evidence="14" key="1">
    <citation type="journal article" date="2019" name="Int. J. Syst. Evol. Microbiol.">
        <title>The Global Catalogue of Microorganisms (GCM) 10K type strain sequencing project: providing services to taxonomists for standard genome sequencing and annotation.</title>
        <authorList>
            <consortium name="The Broad Institute Genomics Platform"/>
            <consortium name="The Broad Institute Genome Sequencing Center for Infectious Disease"/>
            <person name="Wu L."/>
            <person name="Ma J."/>
        </authorList>
    </citation>
    <scope>NUCLEOTIDE SEQUENCE [LARGE SCALE GENOMIC DNA]</scope>
    <source>
        <strain evidence="14">CCUG 54518</strain>
    </source>
</reference>
<comment type="caution">
    <text evidence="13">The sequence shown here is derived from an EMBL/GenBank/DDBJ whole genome shotgun (WGS) entry which is preliminary data.</text>
</comment>
<comment type="subcellular location">
    <subcellularLocation>
        <location evidence="2">Cell membrane</location>
        <topology evidence="2">Multi-pass membrane protein</topology>
    </subcellularLocation>
</comment>
<evidence type="ECO:0000259" key="11">
    <source>
        <dbReference type="PROSITE" id="PS50109"/>
    </source>
</evidence>
<dbReference type="Gene3D" id="3.30.450.300">
    <property type="entry name" value="Sensor histidine kinase RisS, periplasmic domain"/>
    <property type="match status" value="1"/>
</dbReference>
<dbReference type="Gene3D" id="3.30.565.10">
    <property type="entry name" value="Histidine kinase-like ATPase, C-terminal domain"/>
    <property type="match status" value="1"/>
</dbReference>
<dbReference type="Proteomes" id="UP001596495">
    <property type="component" value="Unassembled WGS sequence"/>
</dbReference>
<evidence type="ECO:0000256" key="1">
    <source>
        <dbReference type="ARBA" id="ARBA00000085"/>
    </source>
</evidence>
<evidence type="ECO:0000256" key="5">
    <source>
        <dbReference type="ARBA" id="ARBA00022553"/>
    </source>
</evidence>
<organism evidence="13 14">
    <name type="scientific">Hydrogenophaga bisanensis</name>
    <dbReference type="NCBI Taxonomy" id="439611"/>
    <lineage>
        <taxon>Bacteria</taxon>
        <taxon>Pseudomonadati</taxon>
        <taxon>Pseudomonadota</taxon>
        <taxon>Betaproteobacteria</taxon>
        <taxon>Burkholderiales</taxon>
        <taxon>Comamonadaceae</taxon>
        <taxon>Hydrogenophaga</taxon>
    </lineage>
</organism>
<dbReference type="Gene3D" id="6.10.340.10">
    <property type="match status" value="1"/>
</dbReference>
<evidence type="ECO:0000256" key="3">
    <source>
        <dbReference type="ARBA" id="ARBA00012438"/>
    </source>
</evidence>
<dbReference type="CDD" id="cd00082">
    <property type="entry name" value="HisKA"/>
    <property type="match status" value="1"/>
</dbReference>
<evidence type="ECO:0000256" key="6">
    <source>
        <dbReference type="ARBA" id="ARBA00022679"/>
    </source>
</evidence>
<keyword evidence="7" id="KW-0547">Nucleotide-binding</keyword>
<name>A0ABW2RAQ2_9BURK</name>
<dbReference type="SMART" id="SM00387">
    <property type="entry name" value="HATPase_c"/>
    <property type="match status" value="1"/>
</dbReference>
<evidence type="ECO:0000259" key="12">
    <source>
        <dbReference type="PROSITE" id="PS50885"/>
    </source>
</evidence>
<keyword evidence="10" id="KW-0472">Membrane</keyword>
<dbReference type="InterPro" id="IPR005467">
    <property type="entry name" value="His_kinase_dom"/>
</dbReference>
<evidence type="ECO:0000256" key="7">
    <source>
        <dbReference type="ARBA" id="ARBA00022741"/>
    </source>
</evidence>
<dbReference type="SMART" id="SM00388">
    <property type="entry name" value="HisKA"/>
    <property type="match status" value="1"/>
</dbReference>
<dbReference type="InterPro" id="IPR003594">
    <property type="entry name" value="HATPase_dom"/>
</dbReference>
<evidence type="ECO:0000313" key="13">
    <source>
        <dbReference type="EMBL" id="MFC7435189.1"/>
    </source>
</evidence>
<dbReference type="GO" id="GO:0005524">
    <property type="term" value="F:ATP binding"/>
    <property type="evidence" value="ECO:0007669"/>
    <property type="project" value="UniProtKB-KW"/>
</dbReference>
<dbReference type="InterPro" id="IPR036097">
    <property type="entry name" value="HisK_dim/P_sf"/>
</dbReference>
<proteinExistence type="predicted"/>
<feature type="transmembrane region" description="Helical" evidence="10">
    <location>
        <begin position="12"/>
        <end position="36"/>
    </location>
</feature>
<dbReference type="InterPro" id="IPR038421">
    <property type="entry name" value="RisS_PPD_sf"/>
</dbReference>
<dbReference type="CDD" id="cd06225">
    <property type="entry name" value="HAMP"/>
    <property type="match status" value="1"/>
</dbReference>
<protein>
    <recommendedName>
        <fullName evidence="3">histidine kinase</fullName>
        <ecNumber evidence="3">2.7.13.3</ecNumber>
    </recommendedName>
</protein>
<dbReference type="EMBL" id="JBHTBX010000007">
    <property type="protein sequence ID" value="MFC7435189.1"/>
    <property type="molecule type" value="Genomic_DNA"/>
</dbReference>
<keyword evidence="4" id="KW-1003">Cell membrane</keyword>
<dbReference type="Pfam" id="PF02518">
    <property type="entry name" value="HATPase_c"/>
    <property type="match status" value="1"/>
</dbReference>
<dbReference type="SUPFAM" id="SSF158472">
    <property type="entry name" value="HAMP domain-like"/>
    <property type="match status" value="1"/>
</dbReference>
<dbReference type="PROSITE" id="PS50109">
    <property type="entry name" value="HIS_KIN"/>
    <property type="match status" value="1"/>
</dbReference>
<keyword evidence="14" id="KW-1185">Reference proteome</keyword>
<dbReference type="Pfam" id="PF00672">
    <property type="entry name" value="HAMP"/>
    <property type="match status" value="1"/>
</dbReference>
<dbReference type="SMART" id="SM00304">
    <property type="entry name" value="HAMP"/>
    <property type="match status" value="1"/>
</dbReference>
<keyword evidence="10" id="KW-0812">Transmembrane</keyword>
<dbReference type="InterPro" id="IPR036890">
    <property type="entry name" value="HATPase_C_sf"/>
</dbReference>
<evidence type="ECO:0000256" key="9">
    <source>
        <dbReference type="ARBA" id="ARBA00022840"/>
    </source>
</evidence>
<keyword evidence="6" id="KW-0808">Transferase</keyword>
<keyword evidence="8" id="KW-0418">Kinase</keyword>
<evidence type="ECO:0000256" key="8">
    <source>
        <dbReference type="ARBA" id="ARBA00022777"/>
    </source>
</evidence>
<dbReference type="RefSeq" id="WP_382257485.1">
    <property type="nucleotide sequence ID" value="NZ_JBHTBX010000007.1"/>
</dbReference>